<dbReference type="EMBL" id="JAPCXB010000040">
    <property type="protein sequence ID" value="KAJ1612880.1"/>
    <property type="molecule type" value="Genomic_DNA"/>
</dbReference>
<evidence type="ECO:0000313" key="4">
    <source>
        <dbReference type="Proteomes" id="UP001071777"/>
    </source>
</evidence>
<evidence type="ECO:0000256" key="1">
    <source>
        <dbReference type="SAM" id="MobiDB-lite"/>
    </source>
</evidence>
<gene>
    <name evidence="3" type="ORF">OJ252_1097</name>
</gene>
<feature type="transmembrane region" description="Helical" evidence="2">
    <location>
        <begin position="41"/>
        <end position="64"/>
    </location>
</feature>
<evidence type="ECO:0000313" key="3">
    <source>
        <dbReference type="EMBL" id="KAJ1612880.1"/>
    </source>
</evidence>
<keyword evidence="2" id="KW-0812">Transmembrane</keyword>
<protein>
    <submittedName>
        <fullName evidence="3">Uncharacterized protein</fullName>
    </submittedName>
</protein>
<feature type="region of interest" description="Disordered" evidence="1">
    <location>
        <begin position="1"/>
        <end position="24"/>
    </location>
</feature>
<dbReference type="Proteomes" id="UP001071777">
    <property type="component" value="Unassembled WGS sequence"/>
</dbReference>
<accession>A0ABQ8P9Z4</accession>
<evidence type="ECO:0000256" key="2">
    <source>
        <dbReference type="SAM" id="Phobius"/>
    </source>
</evidence>
<keyword evidence="2" id="KW-0472">Membrane</keyword>
<name>A0ABQ8P9Z4_9CRYT</name>
<keyword evidence="2" id="KW-1133">Transmembrane helix</keyword>
<keyword evidence="4" id="KW-1185">Reference proteome</keyword>
<feature type="compositionally biased region" description="Polar residues" evidence="1">
    <location>
        <begin position="10"/>
        <end position="24"/>
    </location>
</feature>
<reference evidence="3" key="1">
    <citation type="submission" date="2022-10" db="EMBL/GenBank/DDBJ databases">
        <title>Adaptive evolution leads to modifications in subtelomeric GC content in a zoonotic Cryptosporidium species.</title>
        <authorList>
            <person name="Li J."/>
            <person name="Feng Y."/>
            <person name="Xiao L."/>
        </authorList>
    </citation>
    <scope>NUCLEOTIDE SEQUENCE</scope>
    <source>
        <strain evidence="3">25894</strain>
    </source>
</reference>
<comment type="caution">
    <text evidence="3">The sequence shown here is derived from an EMBL/GenBank/DDBJ whole genome shotgun (WGS) entry which is preliminary data.</text>
</comment>
<sequence>MLGVTKLPGQASSSSDPNTKDGTCGRFNNLQLPAPELYKRFLVSTGVYALFGTVISGTVGSIAFKSPMARRFALGVGFGAGLGWGLKSADDFIKYTERKNFVPPFPKSSDEWIGQGVFTFQRLKNILKNVVEKKE</sequence>
<organism evidence="3 4">
    <name type="scientific">Cryptosporidium canis</name>
    <dbReference type="NCBI Taxonomy" id="195482"/>
    <lineage>
        <taxon>Eukaryota</taxon>
        <taxon>Sar</taxon>
        <taxon>Alveolata</taxon>
        <taxon>Apicomplexa</taxon>
        <taxon>Conoidasida</taxon>
        <taxon>Coccidia</taxon>
        <taxon>Eucoccidiorida</taxon>
        <taxon>Eimeriorina</taxon>
        <taxon>Cryptosporidiidae</taxon>
        <taxon>Cryptosporidium</taxon>
    </lineage>
</organism>
<proteinExistence type="predicted"/>